<dbReference type="EMBL" id="ACPB03020832">
    <property type="status" value="NOT_ANNOTATED_CDS"/>
    <property type="molecule type" value="Genomic_DNA"/>
</dbReference>
<evidence type="ECO:0000256" key="1">
    <source>
        <dbReference type="ARBA" id="ARBA00022737"/>
    </source>
</evidence>
<proteinExistence type="predicted"/>
<dbReference type="PROSITE" id="PS50836">
    <property type="entry name" value="DOMON"/>
    <property type="match status" value="1"/>
</dbReference>
<dbReference type="HOGENOM" id="CLU_1512455_0_0_1"/>
<dbReference type="AlphaFoldDB" id="T1HQW3"/>
<reference evidence="2" key="1">
    <citation type="submission" date="2015-05" db="UniProtKB">
        <authorList>
            <consortium name="EnsemblMetazoa"/>
        </authorList>
    </citation>
    <scope>IDENTIFICATION</scope>
</reference>
<dbReference type="eggNOG" id="KOG4731">
    <property type="taxonomic scope" value="Eukaryota"/>
</dbReference>
<organism evidence="2 3">
    <name type="scientific">Rhodnius prolixus</name>
    <name type="common">Triatomid bug</name>
    <dbReference type="NCBI Taxonomy" id="13249"/>
    <lineage>
        <taxon>Eukaryota</taxon>
        <taxon>Metazoa</taxon>
        <taxon>Ecdysozoa</taxon>
        <taxon>Arthropoda</taxon>
        <taxon>Hexapoda</taxon>
        <taxon>Insecta</taxon>
        <taxon>Pterygota</taxon>
        <taxon>Neoptera</taxon>
        <taxon>Paraneoptera</taxon>
        <taxon>Hemiptera</taxon>
        <taxon>Heteroptera</taxon>
        <taxon>Panheteroptera</taxon>
        <taxon>Cimicomorpha</taxon>
        <taxon>Reduviidae</taxon>
        <taxon>Triatominae</taxon>
        <taxon>Rhodnius</taxon>
    </lineage>
</organism>
<dbReference type="OMA" id="FARPAKW"/>
<dbReference type="InterPro" id="IPR052126">
    <property type="entry name" value="Spindle_Org/Thrombomodulin"/>
</dbReference>
<evidence type="ECO:0000313" key="2">
    <source>
        <dbReference type="EnsemblMetazoa" id="RPRC006433-PA"/>
    </source>
</evidence>
<accession>T1HQW3</accession>
<dbReference type="PANTHER" id="PTHR24036:SF13">
    <property type="entry name" value="PROTEIN SKELETOR, ISOFORMS D_E"/>
    <property type="match status" value="1"/>
</dbReference>
<dbReference type="Pfam" id="PF03351">
    <property type="entry name" value="DOMON"/>
    <property type="match status" value="1"/>
</dbReference>
<name>T1HQW3_RHOPR</name>
<dbReference type="PANTHER" id="PTHR24036">
    <property type="entry name" value="SKELETOR-RELATED"/>
    <property type="match status" value="1"/>
</dbReference>
<dbReference type="InterPro" id="IPR045266">
    <property type="entry name" value="DOH_DOMON"/>
</dbReference>
<evidence type="ECO:0000313" key="3">
    <source>
        <dbReference type="Proteomes" id="UP000015103"/>
    </source>
</evidence>
<keyword evidence="3" id="KW-1185">Reference proteome</keyword>
<sequence>MGCPYSAPRELYEIIGGSPDLLCTLYRKEDGEYMSFGLSGEDHKSVMVGGDVVTAWVDQNTLNGYAHDYYLDSKSQCAGTRGSCPDYRIESNTESVRLLNAALVNGYSIVTYQRPLKAHDGLDRPIHTNMSQPVIWAVGPLNSKSEVSYHSITSKVSLENNSNDFLETTHTYCTQETL</sequence>
<dbReference type="SMART" id="SM00664">
    <property type="entry name" value="DoH"/>
    <property type="match status" value="1"/>
</dbReference>
<dbReference type="VEuPathDB" id="VectorBase:RPRC006433"/>
<dbReference type="EnsemblMetazoa" id="RPRC006433-RA">
    <property type="protein sequence ID" value="RPRC006433-PA"/>
    <property type="gene ID" value="RPRC006433"/>
</dbReference>
<dbReference type="CDD" id="cd09631">
    <property type="entry name" value="DOMON_DOH"/>
    <property type="match status" value="1"/>
</dbReference>
<dbReference type="Proteomes" id="UP000015103">
    <property type="component" value="Unassembled WGS sequence"/>
</dbReference>
<protein>
    <submittedName>
        <fullName evidence="2">DOMON domain-containing protein</fullName>
    </submittedName>
</protein>
<dbReference type="InterPro" id="IPR005018">
    <property type="entry name" value="DOMON_domain"/>
</dbReference>
<keyword evidence="1" id="KW-0677">Repeat</keyword>
<dbReference type="InParanoid" id="T1HQW3"/>